<accession>A0A9P6RTI2</accession>
<dbReference type="Proteomes" id="UP000738325">
    <property type="component" value="Unassembled WGS sequence"/>
</dbReference>
<name>A0A9P6RTI2_9FUNG</name>
<dbReference type="EMBL" id="JAAAIP010000024">
    <property type="protein sequence ID" value="KAG0328969.1"/>
    <property type="molecule type" value="Genomic_DNA"/>
</dbReference>
<evidence type="ECO:0000313" key="1">
    <source>
        <dbReference type="EMBL" id="KAG0328969.1"/>
    </source>
</evidence>
<dbReference type="OrthoDB" id="2334741at2759"/>
<keyword evidence="2" id="KW-1185">Reference proteome</keyword>
<dbReference type="AlphaFoldDB" id="A0A9P6RTI2"/>
<organism evidence="1 2">
    <name type="scientific">Dissophora globulifera</name>
    <dbReference type="NCBI Taxonomy" id="979702"/>
    <lineage>
        <taxon>Eukaryota</taxon>
        <taxon>Fungi</taxon>
        <taxon>Fungi incertae sedis</taxon>
        <taxon>Mucoromycota</taxon>
        <taxon>Mortierellomycotina</taxon>
        <taxon>Mortierellomycetes</taxon>
        <taxon>Mortierellales</taxon>
        <taxon>Mortierellaceae</taxon>
        <taxon>Dissophora</taxon>
    </lineage>
</organism>
<sequence>MATSQALSLSIKNAHMLEKQANILTASSLPAETRDTFHKSLLLYERFFEYFRQSRMVQADLIRDEFLQHCSMLQSAMASNRELQEQMLKMQRVILDAHPEALDRLVAIQNRAQAILTQTLQLHDHPVPRLFILLPEDSARWDNVQPQQDKLRLYFLCECGDHTPEAKSSNLQYRIHLTQHEGYALENAAEFFQRYGPYSLDLLQISKYVASTRGLTIHEPLRVGSTSPGEESTGLRDGSSIELGISQAIKYVMDLSFRDDWKLIGNGSKKHVRQMEEDKLKLSGSDLQRLATFLVQKDPTQPLGNLYRITTDSGHAKWICPDHYHEIHSLAAIKTFREMITLNRGTFLEHLGRVEVRLGSSAVALSVYKALERCKFVLEFKVSLQWDVSVNDLKVLRDALQHSRIVILDLTCRASNSPASDILSRSKRSNPLWEIMMNPTLQSFILSDYIGFFSRVTIPPQTTGLRVLKISELLNWKKESLKVMELLGKCPQLHELDLVVSQVDAAYTEIKSLNYDFCSLEQLVLDNRRDLKAKPTGIRVRFKKGVPFSMDLTTADMSSPFFKDTRYLQSLHLHPGVHLSRVNVASHWLTSLVSHSSNMTRLVIQCDASDFLRLHVAVLNGIAHEADGHKLRVLCMYGGRNLIMVNDMQGEASVELELMSSLPRETVEALMRVHSGQLTKISAGLDLLNALIAIVREGGELALQHVEMTASQLNTNMLQCLPQILEACAPTLTHLAILVDRAWEPAKTERRRSLTLSSSSLADFIVEFGPRWTQIAMHETQAQNWLRELKLRGYVPSDSVYKNRAQFIEHDIISTTLVRLMAPPPHGE</sequence>
<protein>
    <submittedName>
        <fullName evidence="1">Uncharacterized protein</fullName>
    </submittedName>
</protein>
<evidence type="ECO:0000313" key="2">
    <source>
        <dbReference type="Proteomes" id="UP000738325"/>
    </source>
</evidence>
<gene>
    <name evidence="1" type="ORF">BGZ99_003833</name>
</gene>
<proteinExistence type="predicted"/>
<comment type="caution">
    <text evidence="1">The sequence shown here is derived from an EMBL/GenBank/DDBJ whole genome shotgun (WGS) entry which is preliminary data.</text>
</comment>
<reference evidence="1" key="1">
    <citation type="journal article" date="2020" name="Fungal Divers.">
        <title>Resolving the Mortierellaceae phylogeny through synthesis of multi-gene phylogenetics and phylogenomics.</title>
        <authorList>
            <person name="Vandepol N."/>
            <person name="Liber J."/>
            <person name="Desiro A."/>
            <person name="Na H."/>
            <person name="Kennedy M."/>
            <person name="Barry K."/>
            <person name="Grigoriev I.V."/>
            <person name="Miller A.N."/>
            <person name="O'Donnell K."/>
            <person name="Stajich J.E."/>
            <person name="Bonito G."/>
        </authorList>
    </citation>
    <scope>NUCLEOTIDE SEQUENCE</scope>
    <source>
        <strain evidence="1">REB-010B</strain>
    </source>
</reference>